<feature type="domain" description="Tyrosine-protein phosphatase" evidence="5">
    <location>
        <begin position="391"/>
        <end position="542"/>
    </location>
</feature>
<keyword evidence="4" id="KW-0904">Protein phosphatase</keyword>
<dbReference type="PANTHER" id="PTHR10159:SF530">
    <property type="entry name" value="DUAL SPECIFICITY PROTEIN PHOSPHATASE DDB_G0271350-RELATED"/>
    <property type="match status" value="1"/>
</dbReference>
<dbReference type="PROSITE" id="PS00383">
    <property type="entry name" value="TYR_PHOSPHATASE_1"/>
    <property type="match status" value="1"/>
</dbReference>
<evidence type="ECO:0000256" key="2">
    <source>
        <dbReference type="ARBA" id="ARBA00013064"/>
    </source>
</evidence>
<evidence type="ECO:0000313" key="8">
    <source>
        <dbReference type="Proteomes" id="UP001213623"/>
    </source>
</evidence>
<dbReference type="InterPro" id="IPR020422">
    <property type="entry name" value="TYR_PHOSPHATASE_DUAL_dom"/>
</dbReference>
<feature type="domain" description="Tyrosine specific protein phosphatases" evidence="6">
    <location>
        <begin position="462"/>
        <end position="520"/>
    </location>
</feature>
<dbReference type="Proteomes" id="UP001213623">
    <property type="component" value="Chromosome 1"/>
</dbReference>
<dbReference type="InterPro" id="IPR036873">
    <property type="entry name" value="Rhodanese-like_dom_sf"/>
</dbReference>
<dbReference type="InterPro" id="IPR000387">
    <property type="entry name" value="Tyr_Pase_dom"/>
</dbReference>
<comment type="similarity">
    <text evidence="1">Belongs to the protein-tyrosine phosphatase family. Non-receptor class dual specificity subfamily.</text>
</comment>
<evidence type="ECO:0000256" key="3">
    <source>
        <dbReference type="ARBA" id="ARBA00022801"/>
    </source>
</evidence>
<dbReference type="CDD" id="cd14498">
    <property type="entry name" value="DSP"/>
    <property type="match status" value="1"/>
</dbReference>
<organism evidence="7 8">
    <name type="scientific">Malassezia nana</name>
    <dbReference type="NCBI Taxonomy" id="180528"/>
    <lineage>
        <taxon>Eukaryota</taxon>
        <taxon>Fungi</taxon>
        <taxon>Dikarya</taxon>
        <taxon>Basidiomycota</taxon>
        <taxon>Ustilaginomycotina</taxon>
        <taxon>Malasseziomycetes</taxon>
        <taxon>Malasseziales</taxon>
        <taxon>Malasseziaceae</taxon>
        <taxon>Malassezia</taxon>
    </lineage>
</organism>
<dbReference type="AlphaFoldDB" id="A0AAF0J0Y2"/>
<dbReference type="SMART" id="SM00195">
    <property type="entry name" value="DSPc"/>
    <property type="match status" value="1"/>
</dbReference>
<evidence type="ECO:0000256" key="1">
    <source>
        <dbReference type="ARBA" id="ARBA00008601"/>
    </source>
</evidence>
<dbReference type="SUPFAM" id="SSF52799">
    <property type="entry name" value="(Phosphotyrosine protein) phosphatases II"/>
    <property type="match status" value="1"/>
</dbReference>
<proteinExistence type="inferred from homology"/>
<sequence length="550" mass="59396">MEGLQNLAPAGSLGISPEALIERLQAQAPLPPPPDGAMDVCSSVETPPDLKLPAMSSYSVPSSPRSKECPTFLKSPPPCAPLDLAGSSAPPCLALSSGVADDEASRAAAVARETRPFSTSSAAPVLLLDTRPSHIFRGCELTSKEQGPTGHLVGSVNMQVPTLLLRRTQRALSTSPELLETIDLASYIHSDEGVARLRRVCVAQDTPEHRALGLETPALLNLMRAYWFLDVIVLYEDNTSAFAAFMLLRLLAARRERAAPQATDEALQCCGGLYFVTDGMVALRQLPSSRAFFQVGDTPIDPQDAALAPEPLRLPSSPLGERTKGRFSIPQLDRIRSEGRSLAPGMERRHSAMDVPHRLPLAASLRVKTNHAACVPEQVVTARDAGPMVFDVSTIVPGRLYVGPDVQKPSDVEELQQLGIRAVLNTALESDDMGAPYQALRAHITEYLHLPMCDAVEAVDVQTSLREACAFIDKALSAGLPTYVHCRAGKSRSTTCVMAYLIQSRSWTLQQAYAYVAAQRQRTSPNIGFIAELMQFERATLGTCTAMLRP</sequence>
<accession>A0AAF0J0Y2</accession>
<evidence type="ECO:0000313" key="7">
    <source>
        <dbReference type="EMBL" id="WFD25389.1"/>
    </source>
</evidence>
<evidence type="ECO:0000256" key="4">
    <source>
        <dbReference type="ARBA" id="ARBA00022912"/>
    </source>
</evidence>
<name>A0AAF0J0Y2_9BASI</name>
<dbReference type="SUPFAM" id="SSF52821">
    <property type="entry name" value="Rhodanese/Cell cycle control phosphatase"/>
    <property type="match status" value="1"/>
</dbReference>
<dbReference type="EC" id="3.1.3.48" evidence="2"/>
<keyword evidence="3" id="KW-0378">Hydrolase</keyword>
<dbReference type="Pfam" id="PF00782">
    <property type="entry name" value="DSPc"/>
    <property type="match status" value="1"/>
</dbReference>
<evidence type="ECO:0000259" key="5">
    <source>
        <dbReference type="PROSITE" id="PS50054"/>
    </source>
</evidence>
<dbReference type="Gene3D" id="3.40.250.10">
    <property type="entry name" value="Rhodanese-like domain"/>
    <property type="match status" value="1"/>
</dbReference>
<dbReference type="InterPro" id="IPR016130">
    <property type="entry name" value="Tyr_Pase_AS"/>
</dbReference>
<dbReference type="GO" id="GO:0004725">
    <property type="term" value="F:protein tyrosine phosphatase activity"/>
    <property type="evidence" value="ECO:0007669"/>
    <property type="project" value="UniProtKB-EC"/>
</dbReference>
<dbReference type="Gene3D" id="3.90.190.10">
    <property type="entry name" value="Protein tyrosine phosphatase superfamily"/>
    <property type="match status" value="1"/>
</dbReference>
<dbReference type="PROSITE" id="PS50054">
    <property type="entry name" value="TYR_PHOSPHATASE_DUAL"/>
    <property type="match status" value="1"/>
</dbReference>
<dbReference type="GO" id="GO:0005737">
    <property type="term" value="C:cytoplasm"/>
    <property type="evidence" value="ECO:0007669"/>
    <property type="project" value="TreeGrafter"/>
</dbReference>
<protein>
    <recommendedName>
        <fullName evidence="2">protein-tyrosine-phosphatase</fullName>
        <ecNumber evidence="2">3.1.3.48</ecNumber>
    </recommendedName>
</protein>
<dbReference type="PANTHER" id="PTHR10159">
    <property type="entry name" value="DUAL SPECIFICITY PROTEIN PHOSPHATASE"/>
    <property type="match status" value="1"/>
</dbReference>
<evidence type="ECO:0000259" key="6">
    <source>
        <dbReference type="PROSITE" id="PS50056"/>
    </source>
</evidence>
<gene>
    <name evidence="7" type="ORF">MNAN1_000357</name>
</gene>
<reference evidence="7" key="1">
    <citation type="submission" date="2023-03" db="EMBL/GenBank/DDBJ databases">
        <title>Mating type loci evolution in Malassezia.</title>
        <authorList>
            <person name="Coelho M.A."/>
        </authorList>
    </citation>
    <scope>NUCLEOTIDE SEQUENCE</scope>
    <source>
        <strain evidence="7">CBS 9557</strain>
    </source>
</reference>
<dbReference type="InterPro" id="IPR000340">
    <property type="entry name" value="Dual-sp_phosphatase_cat-dom"/>
</dbReference>
<keyword evidence="8" id="KW-1185">Reference proteome</keyword>
<dbReference type="PROSITE" id="PS50056">
    <property type="entry name" value="TYR_PHOSPHATASE_2"/>
    <property type="match status" value="1"/>
</dbReference>
<dbReference type="InterPro" id="IPR029021">
    <property type="entry name" value="Prot-tyrosine_phosphatase-like"/>
</dbReference>
<dbReference type="EMBL" id="CP119892">
    <property type="protein sequence ID" value="WFD25389.1"/>
    <property type="molecule type" value="Genomic_DNA"/>
</dbReference>
<dbReference type="GO" id="GO:0043409">
    <property type="term" value="P:negative regulation of MAPK cascade"/>
    <property type="evidence" value="ECO:0007669"/>
    <property type="project" value="TreeGrafter"/>
</dbReference>